<evidence type="ECO:0000256" key="9">
    <source>
        <dbReference type="ARBA" id="ARBA00023224"/>
    </source>
</evidence>
<dbReference type="PANTHER" id="PTHR21137:SF35">
    <property type="entry name" value="ODORANT RECEPTOR 19A-RELATED"/>
    <property type="match status" value="1"/>
</dbReference>
<keyword evidence="8" id="KW-0675">Receptor</keyword>
<keyword evidence="5" id="KW-0552">Olfaction</keyword>
<protein>
    <recommendedName>
        <fullName evidence="12">Odorant receptor</fullName>
    </recommendedName>
</protein>
<evidence type="ECO:0008006" key="12">
    <source>
        <dbReference type="Google" id="ProtNLM"/>
    </source>
</evidence>
<evidence type="ECO:0000256" key="7">
    <source>
        <dbReference type="ARBA" id="ARBA00023136"/>
    </source>
</evidence>
<evidence type="ECO:0000313" key="11">
    <source>
        <dbReference type="EMBL" id="CAG6748399.1"/>
    </source>
</evidence>
<keyword evidence="9" id="KW-0807">Transducer</keyword>
<organism evidence="11">
    <name type="scientific">Cacopsylla melanoneura</name>
    <dbReference type="NCBI Taxonomy" id="428564"/>
    <lineage>
        <taxon>Eukaryota</taxon>
        <taxon>Metazoa</taxon>
        <taxon>Ecdysozoa</taxon>
        <taxon>Arthropoda</taxon>
        <taxon>Hexapoda</taxon>
        <taxon>Insecta</taxon>
        <taxon>Pterygota</taxon>
        <taxon>Neoptera</taxon>
        <taxon>Paraneoptera</taxon>
        <taxon>Hemiptera</taxon>
        <taxon>Sternorrhyncha</taxon>
        <taxon>Psylloidea</taxon>
        <taxon>Psyllidae</taxon>
        <taxon>Psyllinae</taxon>
        <taxon>Cacopsylla</taxon>
    </lineage>
</organism>
<sequence>MKFVQRNRIENKQTISTNPEPKLRTLSGFFLILFFSIAQFSGATKKKMLPKIVSNMKLTSLKKYLQLMHVCGLLSLPDYSKDPKNIQKQKLYTICNRTFVTILIISFGINLFMNTIKNASMFCENLFVLSIVIATFGTTCLIQIRLKMFIQTLDFFETTARLHRENKAVSRLQNIERMFIPVALLTTAVLVFLHVIVYPGLPKSTEELETLSKVYNLKYPQNALGFPLFIPFVDTSDPKVFYLSFGLEIYGAIMVTLADVLTIVVYPLSVLHLKCHFTILKDLTLLVGKTHFNSCGQPIFYKNLLENEKVIRRFKKDGKKLEPPMSEQDKHLSHWFERHPDLYETFYLREIILFQKALIRQRKRLDDYFSNMFLLLAPMAMLMLTTSMYGSLTPIWATTLAQSKMIFQASLVLTFVFLYFYCGELLAGCNESLVSGLWQSWWYTCSTRTQRDMIVFLRMNQKLNYYTMIYVCQWGYKAMLSGVKFGYSVINVLRIRKNSQF</sequence>
<evidence type="ECO:0000256" key="2">
    <source>
        <dbReference type="ARBA" id="ARBA00022475"/>
    </source>
</evidence>
<proteinExistence type="predicted"/>
<evidence type="ECO:0000256" key="5">
    <source>
        <dbReference type="ARBA" id="ARBA00022725"/>
    </source>
</evidence>
<keyword evidence="7 10" id="KW-0472">Membrane</keyword>
<dbReference type="Pfam" id="PF02949">
    <property type="entry name" value="7tm_6"/>
    <property type="match status" value="1"/>
</dbReference>
<evidence type="ECO:0000256" key="10">
    <source>
        <dbReference type="SAM" id="Phobius"/>
    </source>
</evidence>
<feature type="transmembrane region" description="Helical" evidence="10">
    <location>
        <begin position="249"/>
        <end position="271"/>
    </location>
</feature>
<dbReference type="PANTHER" id="PTHR21137">
    <property type="entry name" value="ODORANT RECEPTOR"/>
    <property type="match status" value="1"/>
</dbReference>
<dbReference type="EMBL" id="HBUF01518942">
    <property type="protein sequence ID" value="CAG6748399.1"/>
    <property type="molecule type" value="Transcribed_RNA"/>
</dbReference>
<dbReference type="GO" id="GO:0004984">
    <property type="term" value="F:olfactory receptor activity"/>
    <property type="evidence" value="ECO:0007669"/>
    <property type="project" value="InterPro"/>
</dbReference>
<reference evidence="11" key="1">
    <citation type="submission" date="2021-05" db="EMBL/GenBank/DDBJ databases">
        <authorList>
            <person name="Alioto T."/>
            <person name="Alioto T."/>
            <person name="Gomez Garrido J."/>
        </authorList>
    </citation>
    <scope>NUCLEOTIDE SEQUENCE</scope>
</reference>
<feature type="transmembrane region" description="Helical" evidence="10">
    <location>
        <begin position="368"/>
        <end position="385"/>
    </location>
</feature>
<keyword evidence="3" id="KW-0716">Sensory transduction</keyword>
<dbReference type="GO" id="GO:0005549">
    <property type="term" value="F:odorant binding"/>
    <property type="evidence" value="ECO:0007669"/>
    <property type="project" value="InterPro"/>
</dbReference>
<keyword evidence="4 10" id="KW-0812">Transmembrane</keyword>
<keyword evidence="2" id="KW-1003">Cell membrane</keyword>
<dbReference type="AlphaFoldDB" id="A0A8D8ZIN2"/>
<evidence type="ECO:0000256" key="6">
    <source>
        <dbReference type="ARBA" id="ARBA00022989"/>
    </source>
</evidence>
<accession>A0A8D8ZIN2</accession>
<evidence type="ECO:0000256" key="1">
    <source>
        <dbReference type="ARBA" id="ARBA00004651"/>
    </source>
</evidence>
<name>A0A8D8ZIN2_9HEMI</name>
<evidence type="ECO:0000256" key="4">
    <source>
        <dbReference type="ARBA" id="ARBA00022692"/>
    </source>
</evidence>
<feature type="transmembrane region" description="Helical" evidence="10">
    <location>
        <begin position="179"/>
        <end position="201"/>
    </location>
</feature>
<evidence type="ECO:0000256" key="3">
    <source>
        <dbReference type="ARBA" id="ARBA00022606"/>
    </source>
</evidence>
<comment type="subcellular location">
    <subcellularLocation>
        <location evidence="1">Cell membrane</location>
        <topology evidence="1">Multi-pass membrane protein</topology>
    </subcellularLocation>
</comment>
<dbReference type="GO" id="GO:0007165">
    <property type="term" value="P:signal transduction"/>
    <property type="evidence" value="ECO:0007669"/>
    <property type="project" value="UniProtKB-KW"/>
</dbReference>
<keyword evidence="6 10" id="KW-1133">Transmembrane helix</keyword>
<dbReference type="GO" id="GO:0005886">
    <property type="term" value="C:plasma membrane"/>
    <property type="evidence" value="ECO:0007669"/>
    <property type="project" value="UniProtKB-SubCell"/>
</dbReference>
<evidence type="ECO:0000256" key="8">
    <source>
        <dbReference type="ARBA" id="ARBA00023170"/>
    </source>
</evidence>
<dbReference type="InterPro" id="IPR004117">
    <property type="entry name" value="7tm6_olfct_rcpt"/>
</dbReference>
<feature type="transmembrane region" description="Helical" evidence="10">
    <location>
        <begin position="125"/>
        <end position="144"/>
    </location>
</feature>
<feature type="transmembrane region" description="Helical" evidence="10">
    <location>
        <begin position="405"/>
        <end position="422"/>
    </location>
</feature>
<feature type="transmembrane region" description="Helical" evidence="10">
    <location>
        <begin position="91"/>
        <end position="113"/>
    </location>
</feature>